<keyword evidence="4" id="KW-0804">Transcription</keyword>
<dbReference type="InterPro" id="IPR009057">
    <property type="entry name" value="Homeodomain-like_sf"/>
</dbReference>
<evidence type="ECO:0000256" key="1">
    <source>
        <dbReference type="ARBA" id="ARBA00022491"/>
    </source>
</evidence>
<name>A0A084H234_METID</name>
<dbReference type="AlphaFoldDB" id="A0A084H234"/>
<feature type="DNA-binding region" description="H-T-H motif" evidence="5">
    <location>
        <begin position="31"/>
        <end position="50"/>
    </location>
</feature>
<dbReference type="Pfam" id="PF13977">
    <property type="entry name" value="TetR_C_6"/>
    <property type="match status" value="1"/>
</dbReference>
<proteinExistence type="predicted"/>
<dbReference type="Gene3D" id="1.10.357.10">
    <property type="entry name" value="Tetracycline Repressor, domain 2"/>
    <property type="match status" value="1"/>
</dbReference>
<reference evidence="7 8" key="1">
    <citation type="journal article" date="2005" name="Int. J. Syst. Evol. Microbiol.">
        <title>Bacillus cibi sp. nov., isolated from jeotgal, a traditional Korean fermented seafood.</title>
        <authorList>
            <person name="Yoon J.H."/>
            <person name="Lee C.H."/>
            <person name="Oh T.K."/>
        </authorList>
    </citation>
    <scope>NUCLEOTIDE SEQUENCE [LARGE SCALE GENOMIC DNA]</scope>
    <source>
        <strain evidence="7 8">DSM 16189</strain>
    </source>
</reference>
<evidence type="ECO:0000313" key="8">
    <source>
        <dbReference type="Proteomes" id="UP000028549"/>
    </source>
</evidence>
<protein>
    <submittedName>
        <fullName evidence="7">TetR family transcriptional regulator</fullName>
    </submittedName>
</protein>
<dbReference type="PROSITE" id="PS50977">
    <property type="entry name" value="HTH_TETR_2"/>
    <property type="match status" value="1"/>
</dbReference>
<sequence length="197" mass="22516">MPKIIDHDKRKQQIAEATWKVIAEEGIEQATVRKIAKATGLSAGALRHYFSTQSELLLYSMNLVSERVKERTMSKTYQGDPFDLVKDALSELLPIDDERRLEMEVWLVFSVKTLVEEKLRALSEDVYVEMKEGISAIIQLLVNLGLLKEECNPDEEAVRLHVLVDGLAVHHLLHPVSFPQQKMMDALEYHLKSICTF</sequence>
<dbReference type="PANTHER" id="PTHR30055">
    <property type="entry name" value="HTH-TYPE TRANSCRIPTIONAL REGULATOR RUTR"/>
    <property type="match status" value="1"/>
</dbReference>
<comment type="caution">
    <text evidence="7">The sequence shown here is derived from an EMBL/GenBank/DDBJ whole genome shotgun (WGS) entry which is preliminary data.</text>
</comment>
<dbReference type="InterPro" id="IPR039538">
    <property type="entry name" value="BetI_C"/>
</dbReference>
<organism evidence="7 8">
    <name type="scientific">Metabacillus indicus</name>
    <name type="common">Bacillus indicus</name>
    <dbReference type="NCBI Taxonomy" id="246786"/>
    <lineage>
        <taxon>Bacteria</taxon>
        <taxon>Bacillati</taxon>
        <taxon>Bacillota</taxon>
        <taxon>Bacilli</taxon>
        <taxon>Bacillales</taxon>
        <taxon>Bacillaceae</taxon>
        <taxon>Metabacillus</taxon>
    </lineage>
</organism>
<evidence type="ECO:0000256" key="5">
    <source>
        <dbReference type="PROSITE-ProRule" id="PRU00335"/>
    </source>
</evidence>
<evidence type="ECO:0000256" key="3">
    <source>
        <dbReference type="ARBA" id="ARBA00023125"/>
    </source>
</evidence>
<evidence type="ECO:0000256" key="2">
    <source>
        <dbReference type="ARBA" id="ARBA00023015"/>
    </source>
</evidence>
<dbReference type="RefSeq" id="WP_029565249.1">
    <property type="nucleotide sequence ID" value="NZ_JNVC02000001.1"/>
</dbReference>
<keyword evidence="3 5" id="KW-0238">DNA-binding</keyword>
<feature type="domain" description="HTH tetR-type" evidence="6">
    <location>
        <begin position="8"/>
        <end position="68"/>
    </location>
</feature>
<accession>A0A084H234</accession>
<keyword evidence="1" id="KW-0678">Repressor</keyword>
<dbReference type="InterPro" id="IPR023772">
    <property type="entry name" value="DNA-bd_HTH_TetR-type_CS"/>
</dbReference>
<dbReference type="PANTHER" id="PTHR30055:SF226">
    <property type="entry name" value="HTH-TYPE TRANSCRIPTIONAL REGULATOR PKSA"/>
    <property type="match status" value="1"/>
</dbReference>
<dbReference type="GO" id="GO:0003700">
    <property type="term" value="F:DNA-binding transcription factor activity"/>
    <property type="evidence" value="ECO:0007669"/>
    <property type="project" value="TreeGrafter"/>
</dbReference>
<gene>
    <name evidence="7" type="ORF">GS18_0201295</name>
</gene>
<keyword evidence="8" id="KW-1185">Reference proteome</keyword>
<keyword evidence="2" id="KW-0805">Transcription regulation</keyword>
<dbReference type="InterPro" id="IPR050109">
    <property type="entry name" value="HTH-type_TetR-like_transc_reg"/>
</dbReference>
<dbReference type="GO" id="GO:0000976">
    <property type="term" value="F:transcription cis-regulatory region binding"/>
    <property type="evidence" value="ECO:0007669"/>
    <property type="project" value="TreeGrafter"/>
</dbReference>
<dbReference type="InterPro" id="IPR001647">
    <property type="entry name" value="HTH_TetR"/>
</dbReference>
<dbReference type="InterPro" id="IPR036271">
    <property type="entry name" value="Tet_transcr_reg_TetR-rel_C_sf"/>
</dbReference>
<dbReference type="Pfam" id="PF00440">
    <property type="entry name" value="TetR_N"/>
    <property type="match status" value="1"/>
</dbReference>
<evidence type="ECO:0000256" key="4">
    <source>
        <dbReference type="ARBA" id="ARBA00023163"/>
    </source>
</evidence>
<evidence type="ECO:0000313" key="7">
    <source>
        <dbReference type="EMBL" id="KEZ53646.1"/>
    </source>
</evidence>
<dbReference type="SUPFAM" id="SSF46689">
    <property type="entry name" value="Homeodomain-like"/>
    <property type="match status" value="1"/>
</dbReference>
<dbReference type="PROSITE" id="PS01081">
    <property type="entry name" value="HTH_TETR_1"/>
    <property type="match status" value="1"/>
</dbReference>
<evidence type="ECO:0000259" key="6">
    <source>
        <dbReference type="PROSITE" id="PS50977"/>
    </source>
</evidence>
<dbReference type="Proteomes" id="UP000028549">
    <property type="component" value="Unassembled WGS sequence"/>
</dbReference>
<dbReference type="SUPFAM" id="SSF48498">
    <property type="entry name" value="Tetracyclin repressor-like, C-terminal domain"/>
    <property type="match status" value="1"/>
</dbReference>
<dbReference type="EMBL" id="JNVC02000001">
    <property type="protein sequence ID" value="KEZ53646.1"/>
    <property type="molecule type" value="Genomic_DNA"/>
</dbReference>
<dbReference type="OrthoDB" id="9816296at2"/>
<dbReference type="PRINTS" id="PR00455">
    <property type="entry name" value="HTHTETR"/>
</dbReference>